<comment type="caution">
    <text evidence="7">The sequence shown here is derived from an EMBL/GenBank/DDBJ whole genome shotgun (WGS) entry which is preliminary data.</text>
</comment>
<dbReference type="GO" id="GO:0016020">
    <property type="term" value="C:membrane"/>
    <property type="evidence" value="ECO:0007669"/>
    <property type="project" value="InterPro"/>
</dbReference>
<feature type="transmembrane region" description="Helical" evidence="5">
    <location>
        <begin position="126"/>
        <end position="147"/>
    </location>
</feature>
<dbReference type="AlphaFoldDB" id="A0A840HQL8"/>
<dbReference type="InterPro" id="IPR011047">
    <property type="entry name" value="Quinoprotein_ADH-like_sf"/>
</dbReference>
<proteinExistence type="inferred from homology"/>
<evidence type="ECO:0000313" key="7">
    <source>
        <dbReference type="EMBL" id="MBB4640163.1"/>
    </source>
</evidence>
<sequence length="791" mass="85199">MALRESGRGTVIAQRAYALLLVVVGAMLVWLGGRLLAVGGSPYYIIAGALTFAAGVLLWRDDRRGAWLYWLMLAGTYGWALWEAGFDGWALAPRLIGPSVLALWLLTPFAYTRLPRSPDRRIGRAAMGAAVVVLVALPLAAGLAFSYGRVSATPAAAFPASGSAEDGDWPVWGRDAAGTRFSPLTQITPGNVGRLEVAWTYRTGFKQKGRPAPFEATPLKIGDLLFLCTPANDVVALEAETGKVRWRFQARSDEKRVGFSACRGVAYYRVPNAVAGVCAERIYTATIDARLLAIDAQTGRSCPAFGQSGAVDLRDGMGRVDKGYYYVTSAPQIIRGKIVFGGWVSDNQHLGEPSGVIRAYDAVTGQFAWAFDVGRPDQHGRPEPGTSYTADTPNSWAPISADEGLGLVFLPMGNAVPDWYGGKRRPFDDKYSSSVVALDAETGAVRWSFQTTHHDLWDYDVASQPTLYDLPVGSGRVPALIQPTKRGEIFVLDRRTGKPLTPVQERQVPRSDVPGERAAPTQPFSIGMPSFGGPTLTEAMMWGLTPIDQAWCRLAFRRSNYNGTMTPATVSRPTIIFPGYVGGSDWGGISIDKDRDILIGNSNRVAMRATLIPRVEADALGIKPIATNVHGDVGGTSAQAGTPFAVRIVPFMSPLNVPCNQPPYGMISGIDMKTRKLLWSHPFGSAHDSGPLGLESHLPFTMGVPNTGGSLITRSGLTIIGATQDRYLRALETRTGRLLWQRRLPAGGQATPMTYLSGSGRQFVVIAAGGNDTLRSKTGDYVMAYALPTSR</sequence>
<comment type="cofactor">
    <cofactor evidence="1">
        <name>pyrroloquinoline quinone</name>
        <dbReference type="ChEBI" id="CHEBI:58442"/>
    </cofactor>
</comment>
<dbReference type="PANTHER" id="PTHR32303">
    <property type="entry name" value="QUINOPROTEIN ALCOHOL DEHYDROGENASE (CYTOCHROME C)"/>
    <property type="match status" value="1"/>
</dbReference>
<dbReference type="EMBL" id="JACHOV010000002">
    <property type="protein sequence ID" value="MBB4640163.1"/>
    <property type="molecule type" value="Genomic_DNA"/>
</dbReference>
<feature type="transmembrane region" description="Helical" evidence="5">
    <location>
        <begin position="12"/>
        <end position="31"/>
    </location>
</feature>
<keyword evidence="5" id="KW-1133">Transmembrane helix</keyword>
<dbReference type="EC" id="1.1.5.2" evidence="7"/>
<feature type="domain" description="Pyrrolo-quinoline quinone repeat" evidence="6">
    <location>
        <begin position="169"/>
        <end position="764"/>
    </location>
</feature>
<dbReference type="Pfam" id="PF01011">
    <property type="entry name" value="PQQ"/>
    <property type="match status" value="1"/>
</dbReference>
<comment type="similarity">
    <text evidence="2">Belongs to the bacterial PQQ dehydrogenase family.</text>
</comment>
<keyword evidence="3 7" id="KW-0560">Oxidoreductase</keyword>
<dbReference type="GO" id="GO:0048038">
    <property type="term" value="F:quinone binding"/>
    <property type="evidence" value="ECO:0007669"/>
    <property type="project" value="InterPro"/>
</dbReference>
<evidence type="ECO:0000256" key="3">
    <source>
        <dbReference type="ARBA" id="ARBA00023002"/>
    </source>
</evidence>
<dbReference type="GO" id="GO:0008876">
    <property type="term" value="F:quinoprotein glucose dehydrogenase activity"/>
    <property type="evidence" value="ECO:0007669"/>
    <property type="project" value="UniProtKB-EC"/>
</dbReference>
<dbReference type="SUPFAM" id="SSF50998">
    <property type="entry name" value="Quinoprotein alcohol dehydrogenase-like"/>
    <property type="match status" value="1"/>
</dbReference>
<name>A0A840HQL8_9SPHN</name>
<feature type="transmembrane region" description="Helical" evidence="5">
    <location>
        <begin position="94"/>
        <end position="114"/>
    </location>
</feature>
<dbReference type="PANTHER" id="PTHR32303:SF4">
    <property type="entry name" value="QUINOPROTEIN GLUCOSE DEHYDROGENASE"/>
    <property type="match status" value="1"/>
</dbReference>
<evidence type="ECO:0000256" key="1">
    <source>
        <dbReference type="ARBA" id="ARBA00001931"/>
    </source>
</evidence>
<feature type="region of interest" description="Disordered" evidence="4">
    <location>
        <begin position="375"/>
        <end position="394"/>
    </location>
</feature>
<dbReference type="CDD" id="cd10280">
    <property type="entry name" value="PQQ_mGDH"/>
    <property type="match status" value="1"/>
</dbReference>
<evidence type="ECO:0000313" key="8">
    <source>
        <dbReference type="Proteomes" id="UP000575068"/>
    </source>
</evidence>
<evidence type="ECO:0000256" key="5">
    <source>
        <dbReference type="SAM" id="Phobius"/>
    </source>
</evidence>
<evidence type="ECO:0000256" key="4">
    <source>
        <dbReference type="SAM" id="MobiDB-lite"/>
    </source>
</evidence>
<evidence type="ECO:0000256" key="2">
    <source>
        <dbReference type="ARBA" id="ARBA00008156"/>
    </source>
</evidence>
<dbReference type="RefSeq" id="WP_184474040.1">
    <property type="nucleotide sequence ID" value="NZ_JACHOV010000002.1"/>
</dbReference>
<evidence type="ECO:0000259" key="6">
    <source>
        <dbReference type="Pfam" id="PF01011"/>
    </source>
</evidence>
<dbReference type="Gene3D" id="2.140.10.10">
    <property type="entry name" value="Quinoprotein alcohol dehydrogenase-like superfamily"/>
    <property type="match status" value="1"/>
</dbReference>
<keyword evidence="8" id="KW-1185">Reference proteome</keyword>
<protein>
    <submittedName>
        <fullName evidence="7">Quinoprotein glucose dehydrogenase</fullName>
        <ecNumber evidence="7">1.1.5.2</ecNumber>
    </submittedName>
</protein>
<feature type="region of interest" description="Disordered" evidence="4">
    <location>
        <begin position="502"/>
        <end position="528"/>
    </location>
</feature>
<dbReference type="InterPro" id="IPR002372">
    <property type="entry name" value="PQQ_rpt_dom"/>
</dbReference>
<feature type="transmembrane region" description="Helical" evidence="5">
    <location>
        <begin position="66"/>
        <end position="82"/>
    </location>
</feature>
<feature type="transmembrane region" description="Helical" evidence="5">
    <location>
        <begin position="43"/>
        <end position="59"/>
    </location>
</feature>
<keyword evidence="5" id="KW-0472">Membrane</keyword>
<organism evidence="7 8">
    <name type="scientific">Rhizorhapis suberifaciens</name>
    <name type="common">corky root of lettuce</name>
    <dbReference type="NCBI Taxonomy" id="13656"/>
    <lineage>
        <taxon>Bacteria</taxon>
        <taxon>Pseudomonadati</taxon>
        <taxon>Pseudomonadota</taxon>
        <taxon>Alphaproteobacteria</taxon>
        <taxon>Sphingomonadales</taxon>
        <taxon>Sphingomonadaceae</taxon>
        <taxon>Rhizorhapis</taxon>
    </lineage>
</organism>
<dbReference type="SMART" id="SM00564">
    <property type="entry name" value="PQQ"/>
    <property type="match status" value="5"/>
</dbReference>
<reference evidence="7 8" key="1">
    <citation type="submission" date="2020-08" db="EMBL/GenBank/DDBJ databases">
        <title>Genomic Encyclopedia of Type Strains, Phase IV (KMG-IV): sequencing the most valuable type-strain genomes for metagenomic binning, comparative biology and taxonomic classification.</title>
        <authorList>
            <person name="Goeker M."/>
        </authorList>
    </citation>
    <scope>NUCLEOTIDE SEQUENCE [LARGE SCALE GENOMIC DNA]</scope>
    <source>
        <strain evidence="7 8">DSM 7465</strain>
    </source>
</reference>
<dbReference type="InterPro" id="IPR017511">
    <property type="entry name" value="PQQ_mDH"/>
</dbReference>
<dbReference type="NCBIfam" id="TIGR03074">
    <property type="entry name" value="PQQ_membr_DH"/>
    <property type="match status" value="1"/>
</dbReference>
<gene>
    <name evidence="7" type="ORF">HNQ99_000451</name>
</gene>
<accession>A0A840HQL8</accession>
<keyword evidence="5" id="KW-0812">Transmembrane</keyword>
<dbReference type="InterPro" id="IPR018391">
    <property type="entry name" value="PQQ_b-propeller_rpt"/>
</dbReference>
<dbReference type="Proteomes" id="UP000575068">
    <property type="component" value="Unassembled WGS sequence"/>
</dbReference>